<feature type="transmembrane region" description="Helical" evidence="1">
    <location>
        <begin position="87"/>
        <end position="110"/>
    </location>
</feature>
<evidence type="ECO:0000313" key="2">
    <source>
        <dbReference type="EMBL" id="MTV50418.1"/>
    </source>
</evidence>
<comment type="caution">
    <text evidence="2">The sequence shown here is derived from an EMBL/GenBank/DDBJ whole genome shotgun (WGS) entry which is preliminary data.</text>
</comment>
<proteinExistence type="predicted"/>
<organism evidence="2 3">
    <name type="scientific">Heliobacterium mobile</name>
    <name type="common">Heliobacillus mobilis</name>
    <dbReference type="NCBI Taxonomy" id="28064"/>
    <lineage>
        <taxon>Bacteria</taxon>
        <taxon>Bacillati</taxon>
        <taxon>Bacillota</taxon>
        <taxon>Clostridia</taxon>
        <taxon>Eubacteriales</taxon>
        <taxon>Heliobacteriaceae</taxon>
        <taxon>Heliobacterium</taxon>
    </lineage>
</organism>
<name>A0A6I3SN65_HELMO</name>
<accession>A0A6I3SN65</accession>
<dbReference type="OrthoDB" id="1680238at2"/>
<evidence type="ECO:0000256" key="1">
    <source>
        <dbReference type="SAM" id="Phobius"/>
    </source>
</evidence>
<feature type="transmembrane region" description="Helical" evidence="1">
    <location>
        <begin position="122"/>
        <end position="143"/>
    </location>
</feature>
<keyword evidence="1" id="KW-0812">Transmembrane</keyword>
<reference evidence="2 3" key="1">
    <citation type="submission" date="2019-11" db="EMBL/GenBank/DDBJ databases">
        <title>Whole-genome sequence of a the green, strictly anaerobic photosynthetic bacterium Heliobacillus mobilis DSM 6151.</title>
        <authorList>
            <person name="Kyndt J.A."/>
            <person name="Meyer T.E."/>
        </authorList>
    </citation>
    <scope>NUCLEOTIDE SEQUENCE [LARGE SCALE GENOMIC DNA]</scope>
    <source>
        <strain evidence="2 3">DSM 6151</strain>
    </source>
</reference>
<dbReference type="EMBL" id="WNKU01000024">
    <property type="protein sequence ID" value="MTV50418.1"/>
    <property type="molecule type" value="Genomic_DNA"/>
</dbReference>
<keyword evidence="3" id="KW-1185">Reference proteome</keyword>
<keyword evidence="1" id="KW-1133">Transmembrane helix</keyword>
<feature type="transmembrane region" description="Helical" evidence="1">
    <location>
        <begin position="60"/>
        <end position="81"/>
    </location>
</feature>
<feature type="transmembrane region" description="Helical" evidence="1">
    <location>
        <begin position="187"/>
        <end position="208"/>
    </location>
</feature>
<protein>
    <submittedName>
        <fullName evidence="2">Uncharacterized protein</fullName>
    </submittedName>
</protein>
<keyword evidence="1" id="KW-0472">Membrane</keyword>
<feature type="transmembrane region" description="Helical" evidence="1">
    <location>
        <begin position="163"/>
        <end position="180"/>
    </location>
</feature>
<sequence length="244" mass="29011">MSALAYLCEVVILFVFNSYTYKPGLFADSIQESIYGHLVCNGFFWGGFTLLVAAFQLKYYWIFLISGFFMLVEEIFLKLGIYTHHWWRTYMTGIVVVVFLFITRKCFWIMKEEKHKLLRFTAFYLIAWLLLLGPSVILLILNKQHFGIGLNNNYFLDDILFDVPYHLILSLVYIFFINFLNKSYWEIAPFLVVLLSDYIMMRLNILTFNDGWNLFYLTQLRYLCLGLYIILEKHSLNIDSTRIT</sequence>
<dbReference type="Proteomes" id="UP000430670">
    <property type="component" value="Unassembled WGS sequence"/>
</dbReference>
<feature type="transmembrane region" description="Helical" evidence="1">
    <location>
        <begin position="34"/>
        <end position="53"/>
    </location>
</feature>
<evidence type="ECO:0000313" key="3">
    <source>
        <dbReference type="Proteomes" id="UP000430670"/>
    </source>
</evidence>
<gene>
    <name evidence="2" type="ORF">GJ688_15745</name>
</gene>
<dbReference type="AlphaFoldDB" id="A0A6I3SN65"/>